<feature type="binding site" evidence="4">
    <location>
        <begin position="118"/>
        <end position="119"/>
    </location>
    <ligand>
        <name>acetyl-CoA</name>
        <dbReference type="ChEBI" id="CHEBI:57288"/>
    </ligand>
</feature>
<dbReference type="GO" id="GO:0030649">
    <property type="term" value="P:aminoglycoside antibiotic catabolic process"/>
    <property type="evidence" value="ECO:0007669"/>
    <property type="project" value="TreeGrafter"/>
</dbReference>
<gene>
    <name evidence="6" type="ORF">G5C65_09975</name>
</gene>
<protein>
    <submittedName>
        <fullName evidence="6">GNAT family N-acetyltransferase</fullName>
    </submittedName>
</protein>
<feature type="active site" description="Proton donor" evidence="4">
    <location>
        <position position="123"/>
    </location>
</feature>
<dbReference type="InterPro" id="IPR036527">
    <property type="entry name" value="SCP2_sterol-bd_dom_sf"/>
</dbReference>
<dbReference type="InterPro" id="IPR016181">
    <property type="entry name" value="Acyl_CoA_acyltransferase"/>
</dbReference>
<dbReference type="Pfam" id="PF17668">
    <property type="entry name" value="Acetyltransf_17"/>
    <property type="match status" value="1"/>
</dbReference>
<evidence type="ECO:0000313" key="7">
    <source>
        <dbReference type="Proteomes" id="UP000477722"/>
    </source>
</evidence>
<dbReference type="PROSITE" id="PS51186">
    <property type="entry name" value="GNAT"/>
    <property type="match status" value="1"/>
</dbReference>
<dbReference type="HAMAP" id="MF_01812">
    <property type="entry name" value="Eis"/>
    <property type="match status" value="1"/>
</dbReference>
<evidence type="ECO:0000256" key="3">
    <source>
        <dbReference type="ARBA" id="ARBA00023315"/>
    </source>
</evidence>
<evidence type="ECO:0000256" key="1">
    <source>
        <dbReference type="ARBA" id="ARBA00009213"/>
    </source>
</evidence>
<dbReference type="GO" id="GO:0034069">
    <property type="term" value="F:aminoglycoside N-acetyltransferase activity"/>
    <property type="evidence" value="ECO:0007669"/>
    <property type="project" value="TreeGrafter"/>
</dbReference>
<dbReference type="InterPro" id="IPR025559">
    <property type="entry name" value="Eis_dom"/>
</dbReference>
<dbReference type="SUPFAM" id="SSF55718">
    <property type="entry name" value="SCP-like"/>
    <property type="match status" value="1"/>
</dbReference>
<feature type="binding site" evidence="4">
    <location>
        <begin position="81"/>
        <end position="83"/>
    </location>
    <ligand>
        <name>acetyl-CoA</name>
        <dbReference type="ChEBI" id="CHEBI:57288"/>
    </ligand>
</feature>
<keyword evidence="3 4" id="KW-0012">Acyltransferase</keyword>
<dbReference type="PANTHER" id="PTHR37817">
    <property type="entry name" value="N-ACETYLTRANSFERASE EIS"/>
    <property type="match status" value="1"/>
</dbReference>
<dbReference type="AlphaFoldDB" id="A0A6G4WVP2"/>
<comment type="similarity">
    <text evidence="1 4">Belongs to the acetyltransferase Eis family.</text>
</comment>
<feature type="binding site" evidence="4">
    <location>
        <begin position="89"/>
        <end position="94"/>
    </location>
    <ligand>
        <name>acetyl-CoA</name>
        <dbReference type="ChEBI" id="CHEBI:57288"/>
    </ligand>
</feature>
<dbReference type="InterPro" id="IPR041380">
    <property type="entry name" value="Acetyltransf_17"/>
</dbReference>
<sequence length="413" mass="45352">MTTDLRQVHPSEWDSWYGKLLSAFAEPETPEERAVSRDLTELDRTLGLWEDGDPVATAGLFSFRMTVPGGAAVPTAGVTMVSVAPTHRRRGVLRSMMRRQLDDVRAAGAEPLAALTASEPAIYSRFGYGLATRELLADIDTSRVALTVPEGADAVRLRLVEDPASVLDVCESVYARVVPTRPGMLARRPGWEHRMVLDPERKREGAAPLRCVLAERDGETVGYARYAVKPGWSDREVPRGAVLLRDLEALDEAAYGALWRFLFDIDLAPSLRLDGRPVDDPWQHMVSDIRRCGMFTNDGLFLRPVDVGAALAARTYAAPVDVVFGVEDGFCAWNTGRWRLSGDPKGAVCERTRDPADLTLSVRELGEVYLGGTSLSALARAGRVREERPERGALREAAVAFLSETAPWLPHGF</sequence>
<name>A0A6G4WVP2_9ACTN</name>
<comment type="subunit">
    <text evidence="4">Homohexamer; trimer of dimers.</text>
</comment>
<dbReference type="InterPro" id="IPR051554">
    <property type="entry name" value="Acetyltransferase_Eis"/>
</dbReference>
<feature type="active site" description="Proton acceptor; via carboxylate" evidence="4">
    <location>
        <position position="413"/>
    </location>
</feature>
<dbReference type="Gene3D" id="3.30.1050.10">
    <property type="entry name" value="SCP2 sterol-binding domain"/>
    <property type="match status" value="1"/>
</dbReference>
<evidence type="ECO:0000313" key="6">
    <source>
        <dbReference type="EMBL" id="NGO68677.1"/>
    </source>
</evidence>
<dbReference type="Proteomes" id="UP000477722">
    <property type="component" value="Unassembled WGS sequence"/>
</dbReference>
<evidence type="ECO:0000259" key="5">
    <source>
        <dbReference type="PROSITE" id="PS51186"/>
    </source>
</evidence>
<reference evidence="6 7" key="1">
    <citation type="submission" date="2020-02" db="EMBL/GenBank/DDBJ databases">
        <title>Whole-genome analyses of novel actinobacteria.</title>
        <authorList>
            <person name="Sahin N."/>
            <person name="Tatar D."/>
        </authorList>
    </citation>
    <scope>NUCLEOTIDE SEQUENCE [LARGE SCALE GENOMIC DNA]</scope>
    <source>
        <strain evidence="6 7">SB3404</strain>
    </source>
</reference>
<accession>A0A6G4WVP2</accession>
<evidence type="ECO:0000256" key="4">
    <source>
        <dbReference type="HAMAP-Rule" id="MF_01812"/>
    </source>
</evidence>
<keyword evidence="2 4" id="KW-0808">Transferase</keyword>
<dbReference type="InterPro" id="IPR000182">
    <property type="entry name" value="GNAT_dom"/>
</dbReference>
<dbReference type="RefSeq" id="WP_165298376.1">
    <property type="nucleotide sequence ID" value="NZ_JAAKZZ010000071.1"/>
</dbReference>
<dbReference type="EMBL" id="JAAKZZ010000071">
    <property type="protein sequence ID" value="NGO68677.1"/>
    <property type="molecule type" value="Genomic_DNA"/>
</dbReference>
<dbReference type="SUPFAM" id="SSF55729">
    <property type="entry name" value="Acyl-CoA N-acyltransferases (Nat)"/>
    <property type="match status" value="1"/>
</dbReference>
<proteinExistence type="inferred from homology"/>
<organism evidence="6 7">
    <name type="scientific">Streptomyces boncukensis</name>
    <dbReference type="NCBI Taxonomy" id="2711219"/>
    <lineage>
        <taxon>Bacteria</taxon>
        <taxon>Bacillati</taxon>
        <taxon>Actinomycetota</taxon>
        <taxon>Actinomycetes</taxon>
        <taxon>Kitasatosporales</taxon>
        <taxon>Streptomycetaceae</taxon>
        <taxon>Streptomyces</taxon>
    </lineage>
</organism>
<comment type="caution">
    <text evidence="6">The sequence shown here is derived from an EMBL/GenBank/DDBJ whole genome shotgun (WGS) entry which is preliminary data.</text>
</comment>
<dbReference type="InterPro" id="IPR022902">
    <property type="entry name" value="NAcTrfase_Eis"/>
</dbReference>
<dbReference type="PANTHER" id="PTHR37817:SF1">
    <property type="entry name" value="N-ACETYLTRANSFERASE EIS"/>
    <property type="match status" value="1"/>
</dbReference>
<dbReference type="NCBIfam" id="NF002367">
    <property type="entry name" value="PRK01346.1-4"/>
    <property type="match status" value="1"/>
</dbReference>
<dbReference type="Gene3D" id="3.40.630.30">
    <property type="match status" value="2"/>
</dbReference>
<feature type="domain" description="N-acetyltransferase" evidence="5">
    <location>
        <begin position="3"/>
        <end position="149"/>
    </location>
</feature>
<dbReference type="Pfam" id="PF13527">
    <property type="entry name" value="Acetyltransf_9"/>
    <property type="match status" value="1"/>
</dbReference>
<dbReference type="CDD" id="cd04301">
    <property type="entry name" value="NAT_SF"/>
    <property type="match status" value="1"/>
</dbReference>
<evidence type="ECO:0000256" key="2">
    <source>
        <dbReference type="ARBA" id="ARBA00022679"/>
    </source>
</evidence>
<dbReference type="Pfam" id="PF13530">
    <property type="entry name" value="SCP2_2"/>
    <property type="match status" value="1"/>
</dbReference>
<keyword evidence="7" id="KW-1185">Reference proteome</keyword>